<evidence type="ECO:0000313" key="2">
    <source>
        <dbReference type="EMBL" id="KAK6127097.1"/>
    </source>
</evidence>
<comment type="caution">
    <text evidence="2">The sequence shown here is derived from an EMBL/GenBank/DDBJ whole genome shotgun (WGS) entry which is preliminary data.</text>
</comment>
<dbReference type="PANTHER" id="PTHR37742">
    <property type="entry name" value="OS01G0810200 PROTEIN"/>
    <property type="match status" value="1"/>
</dbReference>
<organism evidence="2 3">
    <name type="scientific">Rehmannia glutinosa</name>
    <name type="common">Chinese foxglove</name>
    <dbReference type="NCBI Taxonomy" id="99300"/>
    <lineage>
        <taxon>Eukaryota</taxon>
        <taxon>Viridiplantae</taxon>
        <taxon>Streptophyta</taxon>
        <taxon>Embryophyta</taxon>
        <taxon>Tracheophyta</taxon>
        <taxon>Spermatophyta</taxon>
        <taxon>Magnoliopsida</taxon>
        <taxon>eudicotyledons</taxon>
        <taxon>Gunneridae</taxon>
        <taxon>Pentapetalae</taxon>
        <taxon>asterids</taxon>
        <taxon>lamiids</taxon>
        <taxon>Lamiales</taxon>
        <taxon>Orobanchaceae</taxon>
        <taxon>Rehmannieae</taxon>
        <taxon>Rehmannia</taxon>
    </lineage>
</organism>
<name>A0ABR0UWU4_REHGL</name>
<keyword evidence="3" id="KW-1185">Reference proteome</keyword>
<feature type="transmembrane region" description="Helical" evidence="1">
    <location>
        <begin position="47"/>
        <end position="65"/>
    </location>
</feature>
<evidence type="ECO:0008006" key="4">
    <source>
        <dbReference type="Google" id="ProtNLM"/>
    </source>
</evidence>
<dbReference type="EMBL" id="JABTTQ020001909">
    <property type="protein sequence ID" value="KAK6127097.1"/>
    <property type="molecule type" value="Genomic_DNA"/>
</dbReference>
<reference evidence="2 3" key="1">
    <citation type="journal article" date="2021" name="Comput. Struct. Biotechnol. J.">
        <title>De novo genome assembly of the potent medicinal plant Rehmannia glutinosa using nanopore technology.</title>
        <authorList>
            <person name="Ma L."/>
            <person name="Dong C."/>
            <person name="Song C."/>
            <person name="Wang X."/>
            <person name="Zheng X."/>
            <person name="Niu Y."/>
            <person name="Chen S."/>
            <person name="Feng W."/>
        </authorList>
    </citation>
    <scope>NUCLEOTIDE SEQUENCE [LARGE SCALE GENOMIC DNA]</scope>
    <source>
        <strain evidence="2">DH-2019</strain>
    </source>
</reference>
<dbReference type="Proteomes" id="UP001318860">
    <property type="component" value="Unassembled WGS sequence"/>
</dbReference>
<dbReference type="Gene3D" id="2.60.120.10">
    <property type="entry name" value="Jelly Rolls"/>
    <property type="match status" value="1"/>
</dbReference>
<proteinExistence type="predicted"/>
<evidence type="ECO:0000256" key="1">
    <source>
        <dbReference type="SAM" id="Phobius"/>
    </source>
</evidence>
<dbReference type="PANTHER" id="PTHR37742:SF1">
    <property type="entry name" value="OS01G0810200 PROTEIN"/>
    <property type="match status" value="1"/>
</dbReference>
<dbReference type="InterPro" id="IPR014710">
    <property type="entry name" value="RmlC-like_jellyroll"/>
</dbReference>
<keyword evidence="1" id="KW-0472">Membrane</keyword>
<sequence>MANPRRTSYSSNQLPISDPIPQFQSQTPQTAATLLNSLKIFLKKPHAFPFLLSIFLLLTWVSLRFQYRYSDPSFRQSSYTVNEKNGGYFKDSNSNVVKFPSFSSLVMKDKRGWMVNPVSLALDAGIPGGAAYCASIHVGEIRPGSMRGNHRHHTCNETFVIWELKLCSGYAFLLLKLLENKAMTKGYSETTVGADEVAVAASSSGTAHALMNIDAVRSTFFLGCQDSVINYNGSTTDFKVWNDL</sequence>
<evidence type="ECO:0000313" key="3">
    <source>
        <dbReference type="Proteomes" id="UP001318860"/>
    </source>
</evidence>
<keyword evidence="1" id="KW-0812">Transmembrane</keyword>
<keyword evidence="1" id="KW-1133">Transmembrane helix</keyword>
<accession>A0ABR0UWU4</accession>
<gene>
    <name evidence="2" type="ORF">DH2020_039160</name>
</gene>
<protein>
    <recommendedName>
        <fullName evidence="4">Cysteine dioxygenase</fullName>
    </recommendedName>
</protein>